<keyword evidence="7" id="KW-1185">Reference proteome</keyword>
<keyword evidence="2 4" id="KW-0963">Cytoplasm</keyword>
<dbReference type="PANTHER" id="PTHR38603:SF1">
    <property type="entry name" value="CHAPERONE NAPD"/>
    <property type="match status" value="1"/>
</dbReference>
<comment type="subunit">
    <text evidence="4">Interacts with the cytoplasmic NapA precursor.</text>
</comment>
<accession>A0ABX7M6E5</accession>
<keyword evidence="3 4" id="KW-0143">Chaperone</keyword>
<dbReference type="HAMAP" id="MF_02200">
    <property type="entry name" value="NapD"/>
    <property type="match status" value="1"/>
</dbReference>
<feature type="region of interest" description="Disordered" evidence="5">
    <location>
        <begin position="81"/>
        <end position="106"/>
    </location>
</feature>
<reference evidence="6 7" key="1">
    <citation type="submission" date="2021-02" db="EMBL/GenBank/DDBJ databases">
        <title>Niveibacterium changnyeongensis HC41.</title>
        <authorList>
            <person name="Kang M."/>
        </authorList>
    </citation>
    <scope>NUCLEOTIDE SEQUENCE [LARGE SCALE GENOMIC DNA]</scope>
    <source>
        <strain evidence="6 7">HC41</strain>
    </source>
</reference>
<dbReference type="InterPro" id="IPR005623">
    <property type="entry name" value="Chaperone_NapD_NO3_reduct"/>
</dbReference>
<dbReference type="RefSeq" id="WP_206254167.1">
    <property type="nucleotide sequence ID" value="NZ_CP071060.1"/>
</dbReference>
<evidence type="ECO:0000313" key="7">
    <source>
        <dbReference type="Proteomes" id="UP000663570"/>
    </source>
</evidence>
<protein>
    <recommendedName>
        <fullName evidence="4">Chaperone NapD</fullName>
    </recommendedName>
    <alternativeName>
        <fullName evidence="4">NapA signal peptide-binding chaperone NapD</fullName>
    </alternativeName>
</protein>
<dbReference type="Pfam" id="PF03927">
    <property type="entry name" value="NapD"/>
    <property type="match status" value="1"/>
</dbReference>
<evidence type="ECO:0000256" key="2">
    <source>
        <dbReference type="ARBA" id="ARBA00022490"/>
    </source>
</evidence>
<evidence type="ECO:0000256" key="5">
    <source>
        <dbReference type="SAM" id="MobiDB-lite"/>
    </source>
</evidence>
<dbReference type="Proteomes" id="UP000663570">
    <property type="component" value="Chromosome"/>
</dbReference>
<comment type="similarity">
    <text evidence="4">Belongs to the NapD family.</text>
</comment>
<organism evidence="6 7">
    <name type="scientific">Niveibacterium microcysteis</name>
    <dbReference type="NCBI Taxonomy" id="2811415"/>
    <lineage>
        <taxon>Bacteria</taxon>
        <taxon>Pseudomonadati</taxon>
        <taxon>Pseudomonadota</taxon>
        <taxon>Betaproteobacteria</taxon>
        <taxon>Rhodocyclales</taxon>
        <taxon>Rhodocyclaceae</taxon>
        <taxon>Niveibacterium</taxon>
    </lineage>
</organism>
<feature type="compositionally biased region" description="Low complexity" evidence="5">
    <location>
        <begin position="85"/>
        <end position="94"/>
    </location>
</feature>
<comment type="subcellular location">
    <subcellularLocation>
        <location evidence="1 4">Cytoplasm</location>
    </subcellularLocation>
</comment>
<proteinExistence type="inferred from homology"/>
<evidence type="ECO:0000313" key="6">
    <source>
        <dbReference type="EMBL" id="QSI76501.1"/>
    </source>
</evidence>
<evidence type="ECO:0000256" key="1">
    <source>
        <dbReference type="ARBA" id="ARBA00004496"/>
    </source>
</evidence>
<gene>
    <name evidence="4" type="primary">napD</name>
    <name evidence="6" type="ORF">JY500_18890</name>
</gene>
<dbReference type="EMBL" id="CP071060">
    <property type="protein sequence ID" value="QSI76501.1"/>
    <property type="molecule type" value="Genomic_DNA"/>
</dbReference>
<comment type="function">
    <text evidence="4">Chaperone for NapA, the catalytic subunit of the periplasmic nitrate reductase. It binds directly and specifically to the twin-arginine signal peptide of NapA, preventing premature interaction with the Tat translocase and premature export.</text>
</comment>
<evidence type="ECO:0000256" key="4">
    <source>
        <dbReference type="HAMAP-Rule" id="MF_02200"/>
    </source>
</evidence>
<name>A0ABX7M6E5_9RHOO</name>
<dbReference type="PANTHER" id="PTHR38603">
    <property type="entry name" value="CHAPERONE NAPD"/>
    <property type="match status" value="1"/>
</dbReference>
<evidence type="ECO:0000256" key="3">
    <source>
        <dbReference type="ARBA" id="ARBA00023186"/>
    </source>
</evidence>
<dbReference type="Gene3D" id="3.30.70.920">
    <property type="match status" value="1"/>
</dbReference>
<sequence length="106" mass="11003">MNSMRIVGLVIRAKPEHLDSVSTALTALPGVEIHGRDDDAGKLVVTVEDVPGAATTETLTQVQLVEHLVCLTLAYEYSDHEPEGAATTAAPAATQPDTCEAAAHAG</sequence>